<reference evidence="1" key="1">
    <citation type="submission" date="2021-06" db="EMBL/GenBank/DDBJ databases">
        <title>Comparative genomics, transcriptomics and evolutionary studies reveal genomic signatures of adaptation to plant cell wall in hemibiotrophic fungi.</title>
        <authorList>
            <consortium name="DOE Joint Genome Institute"/>
            <person name="Baroncelli R."/>
            <person name="Diaz J.F."/>
            <person name="Benocci T."/>
            <person name="Peng M."/>
            <person name="Battaglia E."/>
            <person name="Haridas S."/>
            <person name="Andreopoulos W."/>
            <person name="Labutti K."/>
            <person name="Pangilinan J."/>
            <person name="Floch G.L."/>
            <person name="Makela M.R."/>
            <person name="Henrissat B."/>
            <person name="Grigoriev I.V."/>
            <person name="Crouch J.A."/>
            <person name="De Vries R.P."/>
            <person name="Sukno S.A."/>
            <person name="Thon M.R."/>
        </authorList>
    </citation>
    <scope>NUCLEOTIDE SEQUENCE</scope>
    <source>
        <strain evidence="1">MAFF235873</strain>
    </source>
</reference>
<evidence type="ECO:0000313" key="1">
    <source>
        <dbReference type="EMBL" id="KAK2027439.1"/>
    </source>
</evidence>
<keyword evidence="2" id="KW-1185">Reference proteome</keyword>
<dbReference type="AlphaFoldDB" id="A0AAD9HGE9"/>
<name>A0AAD9HGE9_9PEZI</name>
<protein>
    <submittedName>
        <fullName evidence="1">Uncharacterized protein</fullName>
    </submittedName>
</protein>
<evidence type="ECO:0000313" key="2">
    <source>
        <dbReference type="Proteomes" id="UP001232148"/>
    </source>
</evidence>
<organism evidence="1 2">
    <name type="scientific">Colletotrichum zoysiae</name>
    <dbReference type="NCBI Taxonomy" id="1216348"/>
    <lineage>
        <taxon>Eukaryota</taxon>
        <taxon>Fungi</taxon>
        <taxon>Dikarya</taxon>
        <taxon>Ascomycota</taxon>
        <taxon>Pezizomycotina</taxon>
        <taxon>Sordariomycetes</taxon>
        <taxon>Hypocreomycetidae</taxon>
        <taxon>Glomerellales</taxon>
        <taxon>Glomerellaceae</taxon>
        <taxon>Colletotrichum</taxon>
        <taxon>Colletotrichum graminicola species complex</taxon>
    </lineage>
</organism>
<dbReference type="Proteomes" id="UP001232148">
    <property type="component" value="Unassembled WGS sequence"/>
</dbReference>
<proteinExistence type="predicted"/>
<sequence>MRYWQSNRYRNQHSKALLGKVPSDIRLRIILAFPPHIATHFVLGLQSCDAAQTWIALTGHTSGSISSDCGRAFSASFRGYASPRGCTFAKEREAVIWHGSHARIIQYRHPETFAFKGFALVASLTAWFPFNSFPAVLINDSFEQAVYNGPWAFYRKKSGGLGSSGHRTIVVSLSTRSNKPCWDAQGFSTSPHQVLRGTLESRRGY</sequence>
<gene>
    <name evidence="1" type="ORF">LX32DRAFT_439532</name>
</gene>
<comment type="caution">
    <text evidence="1">The sequence shown here is derived from an EMBL/GenBank/DDBJ whole genome shotgun (WGS) entry which is preliminary data.</text>
</comment>
<accession>A0AAD9HGE9</accession>
<dbReference type="EMBL" id="MU842895">
    <property type="protein sequence ID" value="KAK2027439.1"/>
    <property type="molecule type" value="Genomic_DNA"/>
</dbReference>